<name>A0A914QLV6_9BILA</name>
<keyword evidence="6" id="KW-0863">Zinc-finger</keyword>
<dbReference type="WBParaSite" id="PDA_v2.g30744.t1">
    <property type="protein sequence ID" value="PDA_v2.g30744.t1"/>
    <property type="gene ID" value="PDA_v2.g30744"/>
</dbReference>
<keyword evidence="5" id="KW-0479">Metal-binding</keyword>
<protein>
    <recommendedName>
        <fullName evidence="3">Protein MCM10 homolog</fullName>
    </recommendedName>
</protein>
<proteinExistence type="inferred from homology"/>
<evidence type="ECO:0000259" key="10">
    <source>
        <dbReference type="SMART" id="SM01280"/>
    </source>
</evidence>
<dbReference type="Gene3D" id="2.40.50.140">
    <property type="entry name" value="Nucleic acid-binding proteins"/>
    <property type="match status" value="1"/>
</dbReference>
<dbReference type="Pfam" id="PF24863">
    <property type="entry name" value="zf-CCCH_Mcm10"/>
    <property type="match status" value="1"/>
</dbReference>
<dbReference type="GO" id="GO:0003697">
    <property type="term" value="F:single-stranded DNA binding"/>
    <property type="evidence" value="ECO:0007669"/>
    <property type="project" value="InterPro"/>
</dbReference>
<evidence type="ECO:0000256" key="1">
    <source>
        <dbReference type="ARBA" id="ARBA00004123"/>
    </source>
</evidence>
<dbReference type="InterPro" id="IPR015408">
    <property type="entry name" value="Znf_Mcm10/DnaG"/>
</dbReference>
<feature type="compositionally biased region" description="Acidic residues" evidence="9">
    <location>
        <begin position="30"/>
        <end position="54"/>
    </location>
</feature>
<dbReference type="PANTHER" id="PTHR13454">
    <property type="entry name" value="PROTEIN MCM10 HOMOLOG"/>
    <property type="match status" value="1"/>
</dbReference>
<keyword evidence="8" id="KW-0539">Nucleus</keyword>
<comment type="similarity">
    <text evidence="2">Belongs to the MCM10 family.</text>
</comment>
<dbReference type="GO" id="GO:0003688">
    <property type="term" value="F:DNA replication origin binding"/>
    <property type="evidence" value="ECO:0007669"/>
    <property type="project" value="TreeGrafter"/>
</dbReference>
<evidence type="ECO:0000256" key="2">
    <source>
        <dbReference type="ARBA" id="ARBA00009679"/>
    </source>
</evidence>
<evidence type="ECO:0000313" key="11">
    <source>
        <dbReference type="Proteomes" id="UP000887578"/>
    </source>
</evidence>
<evidence type="ECO:0000313" key="12">
    <source>
        <dbReference type="WBParaSite" id="PDA_v2.g30744.t1"/>
    </source>
</evidence>
<evidence type="ECO:0000256" key="8">
    <source>
        <dbReference type="ARBA" id="ARBA00023242"/>
    </source>
</evidence>
<comment type="subcellular location">
    <subcellularLocation>
        <location evidence="1">Nucleus</location>
    </subcellularLocation>
</comment>
<dbReference type="AlphaFoldDB" id="A0A914QLV6"/>
<dbReference type="GO" id="GO:0043596">
    <property type="term" value="C:nuclear replication fork"/>
    <property type="evidence" value="ECO:0007669"/>
    <property type="project" value="TreeGrafter"/>
</dbReference>
<evidence type="ECO:0000256" key="4">
    <source>
        <dbReference type="ARBA" id="ARBA00022705"/>
    </source>
</evidence>
<evidence type="ECO:0000256" key="7">
    <source>
        <dbReference type="ARBA" id="ARBA00022833"/>
    </source>
</evidence>
<dbReference type="SMART" id="SM01280">
    <property type="entry name" value="Mcm10"/>
    <property type="match status" value="1"/>
</dbReference>
<accession>A0A914QLV6</accession>
<dbReference type="InterPro" id="IPR015411">
    <property type="entry name" value="Rep_factor_Mcm10_C"/>
</dbReference>
<evidence type="ECO:0000256" key="5">
    <source>
        <dbReference type="ARBA" id="ARBA00022723"/>
    </source>
</evidence>
<reference evidence="12" key="1">
    <citation type="submission" date="2022-11" db="UniProtKB">
        <authorList>
            <consortium name="WormBaseParasite"/>
        </authorList>
    </citation>
    <scope>IDENTIFICATION</scope>
</reference>
<dbReference type="Proteomes" id="UP000887578">
    <property type="component" value="Unplaced"/>
</dbReference>
<dbReference type="GO" id="GO:0006270">
    <property type="term" value="P:DNA replication initiation"/>
    <property type="evidence" value="ECO:0007669"/>
    <property type="project" value="InterPro"/>
</dbReference>
<evidence type="ECO:0000256" key="9">
    <source>
        <dbReference type="SAM" id="MobiDB-lite"/>
    </source>
</evidence>
<organism evidence="11 12">
    <name type="scientific">Panagrolaimus davidi</name>
    <dbReference type="NCBI Taxonomy" id="227884"/>
    <lineage>
        <taxon>Eukaryota</taxon>
        <taxon>Metazoa</taxon>
        <taxon>Ecdysozoa</taxon>
        <taxon>Nematoda</taxon>
        <taxon>Chromadorea</taxon>
        <taxon>Rhabditida</taxon>
        <taxon>Tylenchina</taxon>
        <taxon>Panagrolaimomorpha</taxon>
        <taxon>Panagrolaimoidea</taxon>
        <taxon>Panagrolaimidae</taxon>
        <taxon>Panagrolaimus</taxon>
    </lineage>
</organism>
<dbReference type="Pfam" id="PF09329">
    <property type="entry name" value="zf-primase"/>
    <property type="match status" value="1"/>
</dbReference>
<sequence>MNLTVFVIGVIYKLKWPEQQNIQPLLNGNDGEDDDSSIDEEPNTGGDDTSEEEETPKPDDAPTPSTSKPLDKDADIEKGVAAEEDQDITPKDLMMPGDKIRDLGEPSCSIVNTAESLKLESSSSAFPFSSDKLKASSSSQPNLSEEATAVGKVLAETNDDHRGEVFDPIFGIRVRNSKITSSKLSTYYTGFKKIRLSHLQKTNVPQGEWVTMGVIVEKSDFIESANGKEYIIWKISDLTTFQDTPIKVLLFGECLKQHWKLQQSSVVALMTAQLAADPTDAKSITLKLYKSAQVIDIGFCPDFGHCKAVTKEGTKCSKYVNISSTEFCVNHIEKAAKTPPTSRAALGSEYLNVKVVSCKKCDYTNEKQSSYCMIHGHLVQWHKANKKFFECSSCKERIGIFEISPENPCKTCGCTSFDQVGMRDERMVEEH</sequence>
<evidence type="ECO:0000256" key="3">
    <source>
        <dbReference type="ARBA" id="ARBA00017770"/>
    </source>
</evidence>
<feature type="region of interest" description="Disordered" evidence="9">
    <location>
        <begin position="23"/>
        <end position="105"/>
    </location>
</feature>
<dbReference type="PANTHER" id="PTHR13454:SF11">
    <property type="entry name" value="PROTEIN MCM10 HOMOLOG"/>
    <property type="match status" value="1"/>
</dbReference>
<dbReference type="InterPro" id="IPR012340">
    <property type="entry name" value="NA-bd_OB-fold"/>
</dbReference>
<keyword evidence="7" id="KW-0862">Zinc</keyword>
<feature type="domain" description="Replication factor Mcm10 C-terminal" evidence="10">
    <location>
        <begin position="59"/>
        <end position="431"/>
    </location>
</feature>
<feature type="compositionally biased region" description="Basic and acidic residues" evidence="9">
    <location>
        <begin position="69"/>
        <end position="81"/>
    </location>
</feature>
<dbReference type="InterPro" id="IPR055065">
    <property type="entry name" value="OB_MCM10"/>
</dbReference>
<keyword evidence="4" id="KW-0235">DNA replication</keyword>
<evidence type="ECO:0000256" key="6">
    <source>
        <dbReference type="ARBA" id="ARBA00022771"/>
    </source>
</evidence>
<dbReference type="InterPro" id="IPR040184">
    <property type="entry name" value="Mcm10"/>
</dbReference>
<dbReference type="Pfam" id="PF22379">
    <property type="entry name" value="OB_MCM10"/>
    <property type="match status" value="1"/>
</dbReference>
<dbReference type="GO" id="GO:0008270">
    <property type="term" value="F:zinc ion binding"/>
    <property type="evidence" value="ECO:0007669"/>
    <property type="project" value="UniProtKB-KW"/>
</dbReference>
<keyword evidence="11" id="KW-1185">Reference proteome</keyword>